<dbReference type="InterPro" id="IPR002510">
    <property type="entry name" value="Metalloprtase-TldD/E_N"/>
</dbReference>
<reference evidence="3 4" key="1">
    <citation type="submission" date="2019-08" db="EMBL/GenBank/DDBJ databases">
        <authorList>
            <person name="Vazquez-Campos X."/>
        </authorList>
    </citation>
    <scope>NUCLEOTIDE SEQUENCE [LARGE SCALE GENOMIC DNA]</scope>
    <source>
        <strain evidence="3">LFW-283_2</strain>
    </source>
</reference>
<dbReference type="GO" id="GO:0005829">
    <property type="term" value="C:cytosol"/>
    <property type="evidence" value="ECO:0007669"/>
    <property type="project" value="TreeGrafter"/>
</dbReference>
<keyword evidence="3" id="KW-0378">Hydrolase</keyword>
<dbReference type="GO" id="GO:0006508">
    <property type="term" value="P:proteolysis"/>
    <property type="evidence" value="ECO:0007669"/>
    <property type="project" value="InterPro"/>
</dbReference>
<dbReference type="Pfam" id="PF01523">
    <property type="entry name" value="PmbA_TldD_1st"/>
    <property type="match status" value="1"/>
</dbReference>
<dbReference type="InterPro" id="IPR045569">
    <property type="entry name" value="Metalloprtase-TldD/E_C"/>
</dbReference>
<dbReference type="Proteomes" id="UP000789941">
    <property type="component" value="Unassembled WGS sequence"/>
</dbReference>
<gene>
    <name evidence="3" type="primary">tldD_2</name>
    <name evidence="3" type="ORF">LFW2832_01131</name>
</gene>
<dbReference type="EC" id="3.4.-.-" evidence="3"/>
<evidence type="ECO:0000313" key="4">
    <source>
        <dbReference type="Proteomes" id="UP000789941"/>
    </source>
</evidence>
<organism evidence="3 4">
    <name type="scientific">Candidatus Bilamarchaeum dharawalense</name>
    <dbReference type="NCBI Taxonomy" id="2885759"/>
    <lineage>
        <taxon>Archaea</taxon>
        <taxon>Candidatus Micrarchaeota</taxon>
        <taxon>Candidatus Micrarchaeia</taxon>
        <taxon>Candidatus Anstonellales</taxon>
        <taxon>Candidatus Bilamarchaeaceae</taxon>
        <taxon>Candidatus Bilamarchaeum</taxon>
    </lineage>
</organism>
<dbReference type="EMBL" id="CABMJJ010000011">
    <property type="protein sequence ID" value="VVC04818.1"/>
    <property type="molecule type" value="Genomic_DNA"/>
</dbReference>
<sequence>MPEHEIFSFSSKSTSLAFSGGELKTKETDSVTGYGIRVLHDGRLGFCYCQKESDLKKTIDNAREVSRFSAKTKFSFPEKSSFTMPDTVDKSVDPEDFNSLKDFVESARSAAEIHGGKSRIICSADNSSIKLENTSGFLGEYGKSTFSIYAECMHDDGFGFAYCSSIKKPDSVSEIGSNAANMAKEMRGAKKPDPGSYLLVVDVEALDSILGPLLTSFSGDWKRRGVTKVTKTKMFSDQLSIYEDGLAQATDSRPFDDEGTPSKQNKLIENGEVKSFLYDRETAALENVAESGACSRASYSSVPGIGSSNIVIEKGNCKDLAEFGKHIELLSAHGSHTANLTSGDIGLEVSTAFLVENGKKKPVKGFMLSGNLFEMFANIEAIESESKVYGSVIAPRIAFKNIKVVS</sequence>
<dbReference type="InterPro" id="IPR035068">
    <property type="entry name" value="TldD/PmbA_N"/>
</dbReference>
<keyword evidence="3" id="KW-0482">Metalloprotease</keyword>
<dbReference type="Pfam" id="PF19289">
    <property type="entry name" value="PmbA_TldD_3rd"/>
    <property type="match status" value="1"/>
</dbReference>
<dbReference type="GO" id="GO:0008237">
    <property type="term" value="F:metallopeptidase activity"/>
    <property type="evidence" value="ECO:0007669"/>
    <property type="project" value="UniProtKB-KW"/>
</dbReference>
<dbReference type="PANTHER" id="PTHR43421:SF1">
    <property type="entry name" value="METALLOPROTEASE PMBA"/>
    <property type="match status" value="1"/>
</dbReference>
<evidence type="ECO:0000259" key="1">
    <source>
        <dbReference type="Pfam" id="PF01523"/>
    </source>
</evidence>
<comment type="caution">
    <text evidence="3">The sequence shown here is derived from an EMBL/GenBank/DDBJ whole genome shotgun (WGS) entry which is preliminary data.</text>
</comment>
<proteinExistence type="predicted"/>
<dbReference type="SUPFAM" id="SSF111283">
    <property type="entry name" value="Putative modulator of DNA gyrase, PmbA/TldD"/>
    <property type="match status" value="1"/>
</dbReference>
<accession>A0A5E4LUS1</accession>
<dbReference type="PANTHER" id="PTHR43421">
    <property type="entry name" value="METALLOPROTEASE PMBA"/>
    <property type="match status" value="1"/>
</dbReference>
<dbReference type="InterPro" id="IPR036059">
    <property type="entry name" value="TldD/PmbA_sf"/>
</dbReference>
<dbReference type="AlphaFoldDB" id="A0A5E4LUS1"/>
<keyword evidence="3" id="KW-0645">Protease</keyword>
<evidence type="ECO:0000259" key="2">
    <source>
        <dbReference type="Pfam" id="PF19289"/>
    </source>
</evidence>
<name>A0A5E4LUS1_9ARCH</name>
<feature type="domain" description="Metalloprotease TldD/E N-terminal" evidence="1">
    <location>
        <begin position="5"/>
        <end position="65"/>
    </location>
</feature>
<feature type="domain" description="Metalloprotease TldD/E C-terminal" evidence="2">
    <location>
        <begin position="194"/>
        <end position="405"/>
    </location>
</feature>
<dbReference type="InterPro" id="IPR047657">
    <property type="entry name" value="PmbA"/>
</dbReference>
<dbReference type="Gene3D" id="3.30.2290.10">
    <property type="entry name" value="PmbA/TldD superfamily"/>
    <property type="match status" value="1"/>
</dbReference>
<evidence type="ECO:0000313" key="3">
    <source>
        <dbReference type="EMBL" id="VVC04818.1"/>
    </source>
</evidence>
<protein>
    <submittedName>
        <fullName evidence="3">Zinc metalloprotease TldD</fullName>
        <ecNumber evidence="3">3.4.-.-</ecNumber>
    </submittedName>
</protein>